<evidence type="ECO:0000313" key="1">
    <source>
        <dbReference type="EMBL" id="KAF5371238.1"/>
    </source>
</evidence>
<dbReference type="OrthoDB" id="2631350at2759"/>
<organism evidence="1 2">
    <name type="scientific">Tetrapyrgos nigripes</name>
    <dbReference type="NCBI Taxonomy" id="182062"/>
    <lineage>
        <taxon>Eukaryota</taxon>
        <taxon>Fungi</taxon>
        <taxon>Dikarya</taxon>
        <taxon>Basidiomycota</taxon>
        <taxon>Agaricomycotina</taxon>
        <taxon>Agaricomycetes</taxon>
        <taxon>Agaricomycetidae</taxon>
        <taxon>Agaricales</taxon>
        <taxon>Marasmiineae</taxon>
        <taxon>Marasmiaceae</taxon>
        <taxon>Tetrapyrgos</taxon>
    </lineage>
</organism>
<dbReference type="AlphaFoldDB" id="A0A8H5GU18"/>
<protein>
    <submittedName>
        <fullName evidence="1">Uncharacterized protein</fullName>
    </submittedName>
</protein>
<proteinExistence type="predicted"/>
<name>A0A8H5GU18_9AGAR</name>
<reference evidence="1 2" key="1">
    <citation type="journal article" date="2020" name="ISME J.">
        <title>Uncovering the hidden diversity of litter-decomposition mechanisms in mushroom-forming fungi.</title>
        <authorList>
            <person name="Floudas D."/>
            <person name="Bentzer J."/>
            <person name="Ahren D."/>
            <person name="Johansson T."/>
            <person name="Persson P."/>
            <person name="Tunlid A."/>
        </authorList>
    </citation>
    <scope>NUCLEOTIDE SEQUENCE [LARGE SCALE GENOMIC DNA]</scope>
    <source>
        <strain evidence="1 2">CBS 291.85</strain>
    </source>
</reference>
<keyword evidence="2" id="KW-1185">Reference proteome</keyword>
<evidence type="ECO:0000313" key="2">
    <source>
        <dbReference type="Proteomes" id="UP000559256"/>
    </source>
</evidence>
<dbReference type="Proteomes" id="UP000559256">
    <property type="component" value="Unassembled WGS sequence"/>
</dbReference>
<gene>
    <name evidence="1" type="ORF">D9758_004295</name>
</gene>
<accession>A0A8H5GU18</accession>
<comment type="caution">
    <text evidence="1">The sequence shown here is derived from an EMBL/GenBank/DDBJ whole genome shotgun (WGS) entry which is preliminary data.</text>
</comment>
<dbReference type="EMBL" id="JAACJM010000009">
    <property type="protein sequence ID" value="KAF5371238.1"/>
    <property type="molecule type" value="Genomic_DNA"/>
</dbReference>
<sequence length="118" mass="13162">MCRLTSLKKVVTNYPIPLDDASVQMMAKSWPDLTSLTIQGNEMGVAIQALGQLAQYCPLLDELCIPLAVDMDIPLYIPGQPLHSHRLSLICPRGEREPKNPAIVARHLDRLFPFVEVN</sequence>